<dbReference type="AlphaFoldDB" id="A0AAN8UB97"/>
<accession>A0AAN8UB97</accession>
<evidence type="ECO:0000313" key="1">
    <source>
        <dbReference type="EMBL" id="KAK6802826.1"/>
    </source>
</evidence>
<proteinExistence type="predicted"/>
<name>A0AAN8UB97_SOLBU</name>
<protein>
    <submittedName>
        <fullName evidence="1">Uncharacterized protein</fullName>
    </submittedName>
</protein>
<dbReference type="Proteomes" id="UP001371456">
    <property type="component" value="Unassembled WGS sequence"/>
</dbReference>
<comment type="caution">
    <text evidence="1">The sequence shown here is derived from an EMBL/GenBank/DDBJ whole genome shotgun (WGS) entry which is preliminary data.</text>
</comment>
<keyword evidence="2" id="KW-1185">Reference proteome</keyword>
<organism evidence="1 2">
    <name type="scientific">Solanum bulbocastanum</name>
    <name type="common">Wild potato</name>
    <dbReference type="NCBI Taxonomy" id="147425"/>
    <lineage>
        <taxon>Eukaryota</taxon>
        <taxon>Viridiplantae</taxon>
        <taxon>Streptophyta</taxon>
        <taxon>Embryophyta</taxon>
        <taxon>Tracheophyta</taxon>
        <taxon>Spermatophyta</taxon>
        <taxon>Magnoliopsida</taxon>
        <taxon>eudicotyledons</taxon>
        <taxon>Gunneridae</taxon>
        <taxon>Pentapetalae</taxon>
        <taxon>asterids</taxon>
        <taxon>lamiids</taxon>
        <taxon>Solanales</taxon>
        <taxon>Solanaceae</taxon>
        <taxon>Solanoideae</taxon>
        <taxon>Solaneae</taxon>
        <taxon>Solanum</taxon>
    </lineage>
</organism>
<reference evidence="1 2" key="1">
    <citation type="submission" date="2024-02" db="EMBL/GenBank/DDBJ databases">
        <title>de novo genome assembly of Solanum bulbocastanum strain 11H21.</title>
        <authorList>
            <person name="Hosaka A.J."/>
        </authorList>
    </citation>
    <scope>NUCLEOTIDE SEQUENCE [LARGE SCALE GENOMIC DNA]</scope>
    <source>
        <tissue evidence="1">Young leaves</tissue>
    </source>
</reference>
<gene>
    <name evidence="1" type="ORF">RDI58_000609</name>
</gene>
<dbReference type="EMBL" id="JBANQN010000001">
    <property type="protein sequence ID" value="KAK6802826.1"/>
    <property type="molecule type" value="Genomic_DNA"/>
</dbReference>
<sequence length="97" mass="10334">MQTWICFAFANLLVEDIGVVLTIGCKFSISKSIVSERRRRFKEIVTISSFGRLGIALGPAVCVDVGAATDAALELEVHPEGGLELDPVIGLELGSLC</sequence>
<evidence type="ECO:0000313" key="2">
    <source>
        <dbReference type="Proteomes" id="UP001371456"/>
    </source>
</evidence>